<proteinExistence type="predicted"/>
<evidence type="ECO:0000313" key="2">
    <source>
        <dbReference type="EMBL" id="BDE07657.1"/>
    </source>
</evidence>
<gene>
    <name evidence="2" type="ORF">WPS_29330</name>
</gene>
<dbReference type="RefSeq" id="WP_317995235.1">
    <property type="nucleotide sequence ID" value="NZ_AP025523.1"/>
</dbReference>
<feature type="transmembrane region" description="Helical" evidence="1">
    <location>
        <begin position="181"/>
        <end position="204"/>
    </location>
</feature>
<keyword evidence="1" id="KW-0812">Transmembrane</keyword>
<feature type="transmembrane region" description="Helical" evidence="1">
    <location>
        <begin position="349"/>
        <end position="366"/>
    </location>
</feature>
<feature type="transmembrane region" description="Helical" evidence="1">
    <location>
        <begin position="21"/>
        <end position="46"/>
    </location>
</feature>
<protein>
    <submittedName>
        <fullName evidence="2">Uncharacterized protein</fullName>
    </submittedName>
</protein>
<dbReference type="KEGG" id="vab:WPS_29330"/>
<keyword evidence="3" id="KW-1185">Reference proteome</keyword>
<name>A0AAN1Y0C9_UNVUL</name>
<feature type="transmembrane region" description="Helical" evidence="1">
    <location>
        <begin position="151"/>
        <end position="174"/>
    </location>
</feature>
<accession>A0AAN1Y0C9</accession>
<feature type="transmembrane region" description="Helical" evidence="1">
    <location>
        <begin position="105"/>
        <end position="122"/>
    </location>
</feature>
<keyword evidence="1" id="KW-1133">Transmembrane helix</keyword>
<dbReference type="Proteomes" id="UP001317532">
    <property type="component" value="Chromosome"/>
</dbReference>
<evidence type="ECO:0000313" key="3">
    <source>
        <dbReference type="Proteomes" id="UP001317532"/>
    </source>
</evidence>
<feature type="transmembrane region" description="Helical" evidence="1">
    <location>
        <begin position="224"/>
        <end position="241"/>
    </location>
</feature>
<reference evidence="2 3" key="1">
    <citation type="journal article" date="2022" name="ISME Commun">
        <title>Vulcanimicrobium alpinus gen. nov. sp. nov., the first cultivated representative of the candidate phylum 'Eremiobacterota', is a metabolically versatile aerobic anoxygenic phototroph.</title>
        <authorList>
            <person name="Yabe S."/>
            <person name="Muto K."/>
            <person name="Abe K."/>
            <person name="Yokota A."/>
            <person name="Staudigel H."/>
            <person name="Tebo B.M."/>
        </authorList>
    </citation>
    <scope>NUCLEOTIDE SEQUENCE [LARGE SCALE GENOMIC DNA]</scope>
    <source>
        <strain evidence="2 3">WC8-2</strain>
    </source>
</reference>
<organism evidence="2 3">
    <name type="scientific">Vulcanimicrobium alpinum</name>
    <dbReference type="NCBI Taxonomy" id="3016050"/>
    <lineage>
        <taxon>Bacteria</taxon>
        <taxon>Bacillati</taxon>
        <taxon>Vulcanimicrobiota</taxon>
        <taxon>Vulcanimicrobiia</taxon>
        <taxon>Vulcanimicrobiales</taxon>
        <taxon>Vulcanimicrobiaceae</taxon>
        <taxon>Vulcanimicrobium</taxon>
    </lineage>
</organism>
<feature type="transmembrane region" description="Helical" evidence="1">
    <location>
        <begin position="280"/>
        <end position="302"/>
    </location>
</feature>
<dbReference type="AlphaFoldDB" id="A0AAN1Y0C9"/>
<keyword evidence="1" id="KW-0472">Membrane</keyword>
<evidence type="ECO:0000256" key="1">
    <source>
        <dbReference type="SAM" id="Phobius"/>
    </source>
</evidence>
<dbReference type="EMBL" id="AP025523">
    <property type="protein sequence ID" value="BDE07657.1"/>
    <property type="molecule type" value="Genomic_DNA"/>
</dbReference>
<sequence>MTADVQLDERATAEQPGLSGAATAACLLVACLFPITIAAMLVRWAVNAPQWDEWEVASLVIRMHQHTLSFADLWAQHNEHRMFVPYSLMLLLAQWRGWNVVREELIGIAFVVCAQALFFDLLRRSASRVALGISFLFGSAILYSASQAGNWMWGFQLAWFMIVFFVFAMVWLLIVGREAPLAFRLAIGVGFLASYTMSSGLLLWPAGLCLILLDRRVDGPKQTIAWIAAAGVATVLYLHGWSRGGLQSDPTYVLTHPFEVLGYLFAYFGAPLAWSSAPEIALPMCIGAVGVAAFGAYAISYARRKQHGRGDLEAPWLALGIFALLAGTMTDIGRAAFGIDQALASRYTTYSGLLWIALVGLTVCALRRAPLSIKLRSAVLVSAAASAVLSLRSDVNGVAEMRRIQAHDIRSLVTLRHFWTASDADLRMLYPNPVTVRGYAAQLVLVHDGPFRP</sequence>
<feature type="transmembrane region" description="Helical" evidence="1">
    <location>
        <begin position="129"/>
        <end position="145"/>
    </location>
</feature>
<feature type="transmembrane region" description="Helical" evidence="1">
    <location>
        <begin position="253"/>
        <end position="274"/>
    </location>
</feature>
<feature type="transmembrane region" description="Helical" evidence="1">
    <location>
        <begin position="314"/>
        <end position="337"/>
    </location>
</feature>